<dbReference type="Proteomes" id="UP000314294">
    <property type="component" value="Unassembled WGS sequence"/>
</dbReference>
<keyword evidence="2" id="KW-1185">Reference proteome</keyword>
<evidence type="ECO:0000313" key="2">
    <source>
        <dbReference type="Proteomes" id="UP000314294"/>
    </source>
</evidence>
<dbReference type="EMBL" id="SRLO01000328">
    <property type="protein sequence ID" value="TNN60759.1"/>
    <property type="molecule type" value="Genomic_DNA"/>
</dbReference>
<dbReference type="AlphaFoldDB" id="A0A4Z2H4S3"/>
<proteinExistence type="predicted"/>
<comment type="caution">
    <text evidence="1">The sequence shown here is derived from an EMBL/GenBank/DDBJ whole genome shotgun (WGS) entry which is preliminary data.</text>
</comment>
<accession>A0A4Z2H4S3</accession>
<protein>
    <submittedName>
        <fullName evidence="1">Uncharacterized protein</fullName>
    </submittedName>
</protein>
<gene>
    <name evidence="1" type="ORF">EYF80_029003</name>
</gene>
<organism evidence="1 2">
    <name type="scientific">Liparis tanakae</name>
    <name type="common">Tanaka's snailfish</name>
    <dbReference type="NCBI Taxonomy" id="230148"/>
    <lineage>
        <taxon>Eukaryota</taxon>
        <taxon>Metazoa</taxon>
        <taxon>Chordata</taxon>
        <taxon>Craniata</taxon>
        <taxon>Vertebrata</taxon>
        <taxon>Euteleostomi</taxon>
        <taxon>Actinopterygii</taxon>
        <taxon>Neopterygii</taxon>
        <taxon>Teleostei</taxon>
        <taxon>Neoteleostei</taxon>
        <taxon>Acanthomorphata</taxon>
        <taxon>Eupercaria</taxon>
        <taxon>Perciformes</taxon>
        <taxon>Cottioidei</taxon>
        <taxon>Cottales</taxon>
        <taxon>Liparidae</taxon>
        <taxon>Liparis</taxon>
    </lineage>
</organism>
<name>A0A4Z2H4S3_9TELE</name>
<sequence length="211" mass="23482">MPAGDLLQRLDREKNSKLLFDCLEQKDAPVALLFKLTLDTFFREPSAVLMLTVQTRQLSTVLMLRLRTSGLCKALDLRIYTNELSRVLNGRKWIPESCPMFYNTPWGLKSTALMERRCQGLLGGSCHANSSHQGRNILAGLHYSNTVPPRQNGGMLGTACNLLTGRLRLPSWNAPPERPTNPIILRGRGVSVAPLNHITVTLIEADRPAEP</sequence>
<reference evidence="1 2" key="1">
    <citation type="submission" date="2019-03" db="EMBL/GenBank/DDBJ databases">
        <title>First draft genome of Liparis tanakae, snailfish: a comprehensive survey of snailfish specific genes.</title>
        <authorList>
            <person name="Kim W."/>
            <person name="Song I."/>
            <person name="Jeong J.-H."/>
            <person name="Kim D."/>
            <person name="Kim S."/>
            <person name="Ryu S."/>
            <person name="Song J.Y."/>
            <person name="Lee S.K."/>
        </authorList>
    </citation>
    <scope>NUCLEOTIDE SEQUENCE [LARGE SCALE GENOMIC DNA]</scope>
    <source>
        <tissue evidence="1">Muscle</tissue>
    </source>
</reference>
<evidence type="ECO:0000313" key="1">
    <source>
        <dbReference type="EMBL" id="TNN60759.1"/>
    </source>
</evidence>